<keyword evidence="2" id="KW-1185">Reference proteome</keyword>
<dbReference type="Gene3D" id="1.25.40.10">
    <property type="entry name" value="Tetratricopeptide repeat domain"/>
    <property type="match status" value="1"/>
</dbReference>
<dbReference type="STRING" id="1121416.SAMN02745220_04766"/>
<dbReference type="SUPFAM" id="SSF48452">
    <property type="entry name" value="TPR-like"/>
    <property type="match status" value="1"/>
</dbReference>
<protein>
    <submittedName>
        <fullName evidence="1">Uncharacterized protein</fullName>
    </submittedName>
</protein>
<gene>
    <name evidence="1" type="ORF">SAMN02745220_04766</name>
</gene>
<name>A0A1M7YJK9_9BACT</name>
<dbReference type="InterPro" id="IPR011990">
    <property type="entry name" value="TPR-like_helical_dom_sf"/>
</dbReference>
<accession>A0A1M7YJK9</accession>
<evidence type="ECO:0000313" key="2">
    <source>
        <dbReference type="Proteomes" id="UP000184603"/>
    </source>
</evidence>
<dbReference type="RefSeq" id="WP_073616402.1">
    <property type="nucleotide sequence ID" value="NZ_FRFE01000041.1"/>
</dbReference>
<sequence length="91" mass="10069">MALEKEPSSPENLLCRGAAYLKLGQFDNAVKDLSKELHGGLDCEKASFLRGIAYLNASKFEQALIDLNQTLQISRRRCPGESVVFPLDISQ</sequence>
<dbReference type="AlphaFoldDB" id="A0A1M7YJK9"/>
<dbReference type="OrthoDB" id="5413350at2"/>
<evidence type="ECO:0000313" key="1">
    <source>
        <dbReference type="EMBL" id="SHO52794.1"/>
    </source>
</evidence>
<reference evidence="1 2" key="1">
    <citation type="submission" date="2016-12" db="EMBL/GenBank/DDBJ databases">
        <authorList>
            <person name="Song W.-J."/>
            <person name="Kurnit D.M."/>
        </authorList>
    </citation>
    <scope>NUCLEOTIDE SEQUENCE [LARGE SCALE GENOMIC DNA]</scope>
    <source>
        <strain evidence="1 2">DSM 18488</strain>
    </source>
</reference>
<dbReference type="EMBL" id="FRFE01000041">
    <property type="protein sequence ID" value="SHO52794.1"/>
    <property type="molecule type" value="Genomic_DNA"/>
</dbReference>
<proteinExistence type="predicted"/>
<dbReference type="Proteomes" id="UP000184603">
    <property type="component" value="Unassembled WGS sequence"/>
</dbReference>
<organism evidence="1 2">
    <name type="scientific">Desulfopila aestuarii DSM 18488</name>
    <dbReference type="NCBI Taxonomy" id="1121416"/>
    <lineage>
        <taxon>Bacteria</taxon>
        <taxon>Pseudomonadati</taxon>
        <taxon>Thermodesulfobacteriota</taxon>
        <taxon>Desulfobulbia</taxon>
        <taxon>Desulfobulbales</taxon>
        <taxon>Desulfocapsaceae</taxon>
        <taxon>Desulfopila</taxon>
    </lineage>
</organism>